<dbReference type="HOGENOM" id="CLU_3243480_0_0_6"/>
<organism evidence="1 2">
    <name type="scientific">Aeromonas dhakensis</name>
    <dbReference type="NCBI Taxonomy" id="196024"/>
    <lineage>
        <taxon>Bacteria</taxon>
        <taxon>Pseudomonadati</taxon>
        <taxon>Pseudomonadota</taxon>
        <taxon>Gammaproteobacteria</taxon>
        <taxon>Aeromonadales</taxon>
        <taxon>Aeromonadaceae</taxon>
        <taxon>Aeromonas</taxon>
    </lineage>
</organism>
<dbReference type="AlphaFoldDB" id="K1JR65"/>
<sequence length="43" mass="4657">MLTPMTRHHAAVRLVSAPVQQSPYRCNFGAVGDIDPTVVRGAH</sequence>
<keyword evidence="2" id="KW-1185">Reference proteome</keyword>
<feature type="non-terminal residue" evidence="1">
    <location>
        <position position="43"/>
    </location>
</feature>
<dbReference type="EMBL" id="AGWR01000006">
    <property type="protein sequence ID" value="EKB29138.1"/>
    <property type="molecule type" value="Genomic_DNA"/>
</dbReference>
<evidence type="ECO:0000313" key="1">
    <source>
        <dbReference type="EMBL" id="EKB29138.1"/>
    </source>
</evidence>
<evidence type="ECO:0000313" key="2">
    <source>
        <dbReference type="Proteomes" id="UP000005149"/>
    </source>
</evidence>
<dbReference type="Proteomes" id="UP000005149">
    <property type="component" value="Unassembled WGS sequence"/>
</dbReference>
<proteinExistence type="predicted"/>
<accession>K1JR65</accession>
<protein>
    <submittedName>
        <fullName evidence="1">Uncharacterized protein</fullName>
    </submittedName>
</protein>
<name>K1JR65_9GAMM</name>
<comment type="caution">
    <text evidence="1">The sequence shown here is derived from an EMBL/GenBank/DDBJ whole genome shotgun (WGS) entry which is preliminary data.</text>
</comment>
<reference evidence="1 2" key="1">
    <citation type="submission" date="2012-06" db="EMBL/GenBank/DDBJ databases">
        <title>The Genome Sequence of Aeromonas hydrophila SSU.</title>
        <authorList>
            <consortium name="The Broad Institute Genome Sequencing Platform"/>
            <person name="Earl A."/>
            <person name="Ward D."/>
            <person name="Feldgarden M."/>
            <person name="Gevers D."/>
            <person name="Chopra A."/>
            <person name="Walker B."/>
            <person name="Young S.K."/>
            <person name="Zeng Q."/>
            <person name="Gargeya S."/>
            <person name="Fitzgerald M."/>
            <person name="Haas B."/>
            <person name="Abouelleil A."/>
            <person name="Alvarado L."/>
            <person name="Arachchi H.M."/>
            <person name="Berlin A.M."/>
            <person name="Chapman S.B."/>
            <person name="Goldberg J."/>
            <person name="Griggs A."/>
            <person name="Gujja S."/>
            <person name="Hansen M."/>
            <person name="Howarth C."/>
            <person name="Imamovic A."/>
            <person name="Larimer J."/>
            <person name="McCowan C."/>
            <person name="Montmayeur A."/>
            <person name="Murphy C."/>
            <person name="Neiman D."/>
            <person name="Pearson M."/>
            <person name="Priest M."/>
            <person name="Roberts A."/>
            <person name="Saif S."/>
            <person name="Shea T."/>
            <person name="Sisk P."/>
            <person name="Sykes S."/>
            <person name="Wortman J."/>
            <person name="Nusbaum C."/>
            <person name="Birren B."/>
        </authorList>
    </citation>
    <scope>NUCLEOTIDE SEQUENCE [LARGE SCALE GENOMIC DNA]</scope>
    <source>
        <strain evidence="1 2">SSU</strain>
    </source>
</reference>
<gene>
    <name evidence="1" type="ORF">HMPREF1171_00350</name>
</gene>